<protein>
    <submittedName>
        <fullName evidence="2">PEP-CTERM sorting domain-containing protein</fullName>
    </submittedName>
</protein>
<evidence type="ECO:0000313" key="2">
    <source>
        <dbReference type="EMBL" id="MBT0662708.1"/>
    </source>
</evidence>
<gene>
    <name evidence="2" type="ORF">KI809_00190</name>
</gene>
<reference evidence="2 3" key="1">
    <citation type="submission" date="2021-05" db="EMBL/GenBank/DDBJ databases">
        <title>The draft genome of Geobacter pelophilus DSM 12255.</title>
        <authorList>
            <person name="Xu Z."/>
            <person name="Masuda Y."/>
            <person name="Itoh H."/>
            <person name="Senoo K."/>
        </authorList>
    </citation>
    <scope>NUCLEOTIDE SEQUENCE [LARGE SCALE GENOMIC DNA]</scope>
    <source>
        <strain evidence="2 3">DSM 12255</strain>
    </source>
</reference>
<dbReference type="Proteomes" id="UP000811899">
    <property type="component" value="Unassembled WGS sequence"/>
</dbReference>
<dbReference type="Pfam" id="PF07589">
    <property type="entry name" value="PEP-CTERM"/>
    <property type="match status" value="1"/>
</dbReference>
<comment type="caution">
    <text evidence="2">The sequence shown here is derived from an EMBL/GenBank/DDBJ whole genome shotgun (WGS) entry which is preliminary data.</text>
</comment>
<dbReference type="AlphaFoldDB" id="A0AAW4L177"/>
<sequence>MLLVNSQTANATTVSFGDPTTHWAGWVSSDYQNSHDVLGKPQVTGGSYVVNDGLLSSITFTNDPTWKTGAGWGGLHSGDLFINVKNSADDHYWDYIVRTFDKTAAGNYAIYDISSLNASTDRTDYGANLNTGAGFGQIGPYITAYDRKNQPVAIVGSLLNADLETGETAHFTGLVDDLYSTTYTFNAPLRVGDTWDFSWSQSCGNDVVQNPVPEPGTVMLLGAGLLGLVGYKARRKNRKA</sequence>
<dbReference type="NCBIfam" id="TIGR02595">
    <property type="entry name" value="PEP_CTERM"/>
    <property type="match status" value="1"/>
</dbReference>
<name>A0AAW4L177_9BACT</name>
<accession>A0AAW4L177</accession>
<evidence type="ECO:0000313" key="3">
    <source>
        <dbReference type="Proteomes" id="UP000811899"/>
    </source>
</evidence>
<evidence type="ECO:0000259" key="1">
    <source>
        <dbReference type="Pfam" id="PF07589"/>
    </source>
</evidence>
<dbReference type="EMBL" id="JAHCVJ010000001">
    <property type="protein sequence ID" value="MBT0662708.1"/>
    <property type="molecule type" value="Genomic_DNA"/>
</dbReference>
<feature type="domain" description="Ice-binding protein C-terminal" evidence="1">
    <location>
        <begin position="211"/>
        <end position="235"/>
    </location>
</feature>
<proteinExistence type="predicted"/>
<keyword evidence="3" id="KW-1185">Reference proteome</keyword>
<dbReference type="InterPro" id="IPR013424">
    <property type="entry name" value="Ice-binding_C"/>
</dbReference>
<organism evidence="2 3">
    <name type="scientific">Geoanaerobacter pelophilus</name>
    <dbReference type="NCBI Taxonomy" id="60036"/>
    <lineage>
        <taxon>Bacteria</taxon>
        <taxon>Pseudomonadati</taxon>
        <taxon>Thermodesulfobacteriota</taxon>
        <taxon>Desulfuromonadia</taxon>
        <taxon>Geobacterales</taxon>
        <taxon>Geobacteraceae</taxon>
        <taxon>Geoanaerobacter</taxon>
    </lineage>
</organism>